<dbReference type="PANTHER" id="PTHR22896:SF0">
    <property type="entry name" value="CYCLIN N-TERMINAL DOMAIN-CONTAINING PROTEIN"/>
    <property type="match status" value="1"/>
</dbReference>
<evidence type="ECO:0000259" key="2">
    <source>
        <dbReference type="Pfam" id="PF00134"/>
    </source>
</evidence>
<feature type="compositionally biased region" description="Polar residues" evidence="1">
    <location>
        <begin position="67"/>
        <end position="80"/>
    </location>
</feature>
<dbReference type="Pfam" id="PF00134">
    <property type="entry name" value="Cyclin_N"/>
    <property type="match status" value="1"/>
</dbReference>
<reference evidence="4" key="2">
    <citation type="submission" date="2025-08" db="UniProtKB">
        <authorList>
            <consortium name="RefSeq"/>
        </authorList>
    </citation>
    <scope>IDENTIFICATION</scope>
</reference>
<dbReference type="RefSeq" id="XP_013402716.1">
    <property type="nucleotide sequence ID" value="XM_013547262.1"/>
</dbReference>
<reference evidence="4" key="1">
    <citation type="journal article" date="2015" name="Nat. Commun.">
        <title>The Lingula genome provides insights into brachiopod evolution and the origin of phosphate biomineralization.</title>
        <authorList>
            <person name="Luo Y.J."/>
            <person name="Takeuchi T."/>
            <person name="Koyanagi R."/>
            <person name="Yamada L."/>
            <person name="Kanda M."/>
            <person name="Khalturina M."/>
            <person name="Fujie M."/>
            <person name="Yamasaki S.I."/>
            <person name="Endo K."/>
            <person name="Satoh N."/>
        </authorList>
    </citation>
    <scope>NUCLEOTIDE SEQUENCE</scope>
</reference>
<feature type="region of interest" description="Disordered" evidence="1">
    <location>
        <begin position="106"/>
        <end position="137"/>
    </location>
</feature>
<dbReference type="CDD" id="cd20556">
    <property type="entry name" value="CYCLIN_CABLES"/>
    <property type="match status" value="1"/>
</dbReference>
<dbReference type="Proteomes" id="UP000085678">
    <property type="component" value="Unplaced"/>
</dbReference>
<dbReference type="PANTHER" id="PTHR22896">
    <property type="entry name" value="CDK5 AND ABL1 ENZYME SUBSTRATE 1"/>
    <property type="match status" value="1"/>
</dbReference>
<dbReference type="FunCoup" id="A0A1S3IXL4">
    <property type="interactions" value="243"/>
</dbReference>
<dbReference type="OrthoDB" id="5353095at2759"/>
<protein>
    <submittedName>
        <fullName evidence="4">CDK5 and ABL1 enzyme substrate 1 isoform X1</fullName>
    </submittedName>
</protein>
<accession>A0A1S3IXL4</accession>
<dbReference type="GO" id="GO:0051726">
    <property type="term" value="P:regulation of cell cycle"/>
    <property type="evidence" value="ECO:0007669"/>
    <property type="project" value="InterPro"/>
</dbReference>
<organism evidence="3 4">
    <name type="scientific">Lingula anatina</name>
    <name type="common">Brachiopod</name>
    <name type="synonym">Lingula unguis</name>
    <dbReference type="NCBI Taxonomy" id="7574"/>
    <lineage>
        <taxon>Eukaryota</taxon>
        <taxon>Metazoa</taxon>
        <taxon>Spiralia</taxon>
        <taxon>Lophotrochozoa</taxon>
        <taxon>Brachiopoda</taxon>
        <taxon>Linguliformea</taxon>
        <taxon>Lingulata</taxon>
        <taxon>Lingulida</taxon>
        <taxon>Linguloidea</taxon>
        <taxon>Lingulidae</taxon>
        <taxon>Lingula</taxon>
    </lineage>
</organism>
<dbReference type="InterPro" id="IPR036915">
    <property type="entry name" value="Cyclin-like_sf"/>
</dbReference>
<dbReference type="GeneID" id="106168258"/>
<feature type="compositionally biased region" description="Basic and acidic residues" evidence="1">
    <location>
        <begin position="50"/>
        <end position="64"/>
    </location>
</feature>
<keyword evidence="3" id="KW-1185">Reference proteome</keyword>
<name>A0A1S3IXL4_LINAN</name>
<gene>
    <name evidence="4" type="primary">LOC106168258</name>
</gene>
<dbReference type="SUPFAM" id="SSF47954">
    <property type="entry name" value="Cyclin-like"/>
    <property type="match status" value="1"/>
</dbReference>
<evidence type="ECO:0000313" key="3">
    <source>
        <dbReference type="Proteomes" id="UP000085678"/>
    </source>
</evidence>
<feature type="region of interest" description="Disordered" evidence="1">
    <location>
        <begin position="45"/>
        <end position="86"/>
    </location>
</feature>
<evidence type="ECO:0000313" key="4">
    <source>
        <dbReference type="RefSeq" id="XP_013402716.1"/>
    </source>
</evidence>
<dbReference type="InterPro" id="IPR006671">
    <property type="entry name" value="Cyclin_N"/>
</dbReference>
<feature type="domain" description="Cyclin N-terminal" evidence="2">
    <location>
        <begin position="480"/>
        <end position="555"/>
    </location>
</feature>
<sequence length="572" mass="65073">MSTSTKKHRSRRRVAALNFLSNISLDGTHRDTKYAIFNRRGFIRTSSNQRQKEKNGEKEPKLDESSGETIIPSSTSTIEAEQSVPPVSVPQRNTFTVKCDVYDDGNEDAVPAISPTKRHSELDDMPNSTSPRVHTYSCERERVSRRNLFSQFSTETTASAGSSASNSTLEQLGQFIVERTRERIRHRSNSTSTESYCESTVVQPKGEVKYHMPKEKVFRGERVIVLSKKKVPVIAYSVLPYTRQSQQGILNKSEGLTETFRTRRYSGNRPLSVSQEGILGLGLQAVEQVEDGQDVSYSQFLVSSSDRPLQRFLSAERMHLTGADSVPASPEIPLKGTQAMEEWLRLCRRLQHGAPFFRSGSHDPTLSLTWGTSNLSHSPFLDKVAEHSLSADLYDPNSLDDPELRAGKHRTLLNFPSYITSVIDYVKPSDLKKDLNEQFKERFPHVNITLSKLRNIKKEMKKIVYGKCNKRDYRDLWVVAQSYVYFEKLILKGLINKQNRKLVAGASLMLSAKLNDVKGGDFTHLMEELETVFRLHRKELVAFEFAVLVALEFSLHLPDCEIYPHFQRLVYQ</sequence>
<proteinExistence type="predicted"/>
<dbReference type="AlphaFoldDB" id="A0A1S3IXL4"/>
<dbReference type="PIRSF" id="PIRSF025798">
    <property type="entry name" value="Cables"/>
    <property type="match status" value="1"/>
</dbReference>
<dbReference type="InterPro" id="IPR012388">
    <property type="entry name" value="CABLES1/2"/>
</dbReference>
<dbReference type="InParanoid" id="A0A1S3IXL4"/>
<dbReference type="KEGG" id="lak:106168258"/>
<dbReference type="Gene3D" id="1.10.472.10">
    <property type="entry name" value="Cyclin-like"/>
    <property type="match status" value="1"/>
</dbReference>
<evidence type="ECO:0000256" key="1">
    <source>
        <dbReference type="SAM" id="MobiDB-lite"/>
    </source>
</evidence>
<dbReference type="STRING" id="7574.A0A1S3IXL4"/>